<dbReference type="EMBL" id="QRVM01000008">
    <property type="protein sequence ID" value="RGS48002.1"/>
    <property type="molecule type" value="Genomic_DNA"/>
</dbReference>
<name>A0A412J6R0_9FIRM</name>
<gene>
    <name evidence="3" type="ORF">DWX92_03200</name>
</gene>
<feature type="transmembrane region" description="Helical" evidence="2">
    <location>
        <begin position="33"/>
        <end position="54"/>
    </location>
</feature>
<evidence type="ECO:0000256" key="1">
    <source>
        <dbReference type="SAM" id="MobiDB-lite"/>
    </source>
</evidence>
<evidence type="ECO:0000313" key="3">
    <source>
        <dbReference type="EMBL" id="RGS48002.1"/>
    </source>
</evidence>
<keyword evidence="2" id="KW-1133">Transmembrane helix</keyword>
<keyword evidence="2" id="KW-0812">Transmembrane</keyword>
<accession>A0A412J6R0</accession>
<protein>
    <submittedName>
        <fullName evidence="3">DUF4230 domain-containing protein</fullName>
    </submittedName>
</protein>
<sequence length="220" mass="25279">MFHINKEENKMNYLDDRDYEDVSFIKKHPEIKGVFITIAVLVISFSSIGIYKLANPPKEEVNTINVEIEKKGKLIVAETEAHDTDVATSQAMIGPLPLWYDNSVEYDCCAKSTVTYDLDQTKATANTLTKVVTVKAPKQEVETHLMLDTYKSINENQTIFNPVDDKNLNKSQRKHQKRLNDAAMKSELPQEAETSFEEHMTKWITDQDAYKDYTVKFKYA</sequence>
<proteinExistence type="predicted"/>
<dbReference type="Pfam" id="PF14014">
    <property type="entry name" value="DUF4230"/>
    <property type="match status" value="1"/>
</dbReference>
<dbReference type="Proteomes" id="UP000285274">
    <property type="component" value="Unassembled WGS sequence"/>
</dbReference>
<keyword evidence="2" id="KW-0472">Membrane</keyword>
<evidence type="ECO:0000313" key="4">
    <source>
        <dbReference type="Proteomes" id="UP000285274"/>
    </source>
</evidence>
<comment type="caution">
    <text evidence="3">The sequence shown here is derived from an EMBL/GenBank/DDBJ whole genome shotgun (WGS) entry which is preliminary data.</text>
</comment>
<reference evidence="3 4" key="1">
    <citation type="submission" date="2018-08" db="EMBL/GenBank/DDBJ databases">
        <title>A genome reference for cultivated species of the human gut microbiota.</title>
        <authorList>
            <person name="Zou Y."/>
            <person name="Xue W."/>
            <person name="Luo G."/>
        </authorList>
    </citation>
    <scope>NUCLEOTIDE SEQUENCE [LARGE SCALE GENOMIC DNA]</scope>
    <source>
        <strain evidence="3 4">AF22-10AC</strain>
    </source>
</reference>
<organism evidence="3 4">
    <name type="scientific">Holdemanella biformis</name>
    <dbReference type="NCBI Taxonomy" id="1735"/>
    <lineage>
        <taxon>Bacteria</taxon>
        <taxon>Bacillati</taxon>
        <taxon>Bacillota</taxon>
        <taxon>Erysipelotrichia</taxon>
        <taxon>Erysipelotrichales</taxon>
        <taxon>Erysipelotrichaceae</taxon>
        <taxon>Holdemanella</taxon>
    </lineage>
</organism>
<feature type="region of interest" description="Disordered" evidence="1">
    <location>
        <begin position="162"/>
        <end position="187"/>
    </location>
</feature>
<evidence type="ECO:0000256" key="2">
    <source>
        <dbReference type="SAM" id="Phobius"/>
    </source>
</evidence>
<dbReference type="AlphaFoldDB" id="A0A412J6R0"/>
<dbReference type="InterPro" id="IPR025324">
    <property type="entry name" value="DUF4230"/>
</dbReference>